<dbReference type="EMBL" id="JACVVK020000066">
    <property type="protein sequence ID" value="KAK7496505.1"/>
    <property type="molecule type" value="Genomic_DNA"/>
</dbReference>
<name>A0ABD0LAV9_9CAEN</name>
<dbReference type="InterPro" id="IPR013783">
    <property type="entry name" value="Ig-like_fold"/>
</dbReference>
<feature type="non-terminal residue" evidence="3">
    <location>
        <position position="151"/>
    </location>
</feature>
<feature type="domain" description="Ig-like" evidence="2">
    <location>
        <begin position="31"/>
        <end position="100"/>
    </location>
</feature>
<dbReference type="Proteomes" id="UP001519460">
    <property type="component" value="Unassembled WGS sequence"/>
</dbReference>
<accession>A0ABD0LAV9</accession>
<dbReference type="InterPro" id="IPR007110">
    <property type="entry name" value="Ig-like_dom"/>
</dbReference>
<evidence type="ECO:0000313" key="3">
    <source>
        <dbReference type="EMBL" id="KAK7496505.1"/>
    </source>
</evidence>
<protein>
    <recommendedName>
        <fullName evidence="2">Ig-like domain-containing protein</fullName>
    </recommendedName>
</protein>
<proteinExistence type="predicted"/>
<dbReference type="Gene3D" id="2.60.40.10">
    <property type="entry name" value="Immunoglobulins"/>
    <property type="match status" value="1"/>
</dbReference>
<evidence type="ECO:0000313" key="4">
    <source>
        <dbReference type="Proteomes" id="UP001519460"/>
    </source>
</evidence>
<feature type="chain" id="PRO_5044888090" description="Ig-like domain-containing protein" evidence="1">
    <location>
        <begin position="23"/>
        <end position="151"/>
    </location>
</feature>
<gene>
    <name evidence="3" type="ORF">BaRGS_00012157</name>
</gene>
<comment type="caution">
    <text evidence="3">The sequence shown here is derived from an EMBL/GenBank/DDBJ whole genome shotgun (WGS) entry which is preliminary data.</text>
</comment>
<evidence type="ECO:0000256" key="1">
    <source>
        <dbReference type="SAM" id="SignalP"/>
    </source>
</evidence>
<dbReference type="SUPFAM" id="SSF48726">
    <property type="entry name" value="Immunoglobulin"/>
    <property type="match status" value="1"/>
</dbReference>
<keyword evidence="1" id="KW-0732">Signal</keyword>
<dbReference type="InterPro" id="IPR036179">
    <property type="entry name" value="Ig-like_dom_sf"/>
</dbReference>
<feature type="signal peptide" evidence="1">
    <location>
        <begin position="1"/>
        <end position="22"/>
    </location>
</feature>
<dbReference type="PROSITE" id="PS50835">
    <property type="entry name" value="IG_LIKE"/>
    <property type="match status" value="1"/>
</dbReference>
<evidence type="ECO:0000259" key="2">
    <source>
        <dbReference type="PROSITE" id="PS50835"/>
    </source>
</evidence>
<dbReference type="CDD" id="cd00096">
    <property type="entry name" value="Ig"/>
    <property type="match status" value="1"/>
</dbReference>
<dbReference type="AlphaFoldDB" id="A0ABD0LAV9"/>
<organism evidence="3 4">
    <name type="scientific">Batillaria attramentaria</name>
    <dbReference type="NCBI Taxonomy" id="370345"/>
    <lineage>
        <taxon>Eukaryota</taxon>
        <taxon>Metazoa</taxon>
        <taxon>Spiralia</taxon>
        <taxon>Lophotrochozoa</taxon>
        <taxon>Mollusca</taxon>
        <taxon>Gastropoda</taxon>
        <taxon>Caenogastropoda</taxon>
        <taxon>Sorbeoconcha</taxon>
        <taxon>Cerithioidea</taxon>
        <taxon>Batillariidae</taxon>
        <taxon>Batillaria</taxon>
    </lineage>
</organism>
<reference evidence="3 4" key="1">
    <citation type="journal article" date="2023" name="Sci. Data">
        <title>Genome assembly of the Korean intertidal mud-creeper Batillaria attramentaria.</title>
        <authorList>
            <person name="Patra A.K."/>
            <person name="Ho P.T."/>
            <person name="Jun S."/>
            <person name="Lee S.J."/>
            <person name="Kim Y."/>
            <person name="Won Y.J."/>
        </authorList>
    </citation>
    <scope>NUCLEOTIDE SEQUENCE [LARGE SCALE GENOMIC DNA]</scope>
    <source>
        <strain evidence="3">Wonlab-2016</strain>
    </source>
</reference>
<keyword evidence="4" id="KW-1185">Reference proteome</keyword>
<sequence length="151" mass="16507">MNLSSLSILLLVVVATLPGSQGRMVDALYDSSVNFTCDPAGLNMTTLEPGQVTRIWLLPTAEVLTAGTTGHARVDVLNDGRVLHVRSVNDEDFGVYYCVVRVFTGEYLAVRHGINVNGAYWGDLFKQYYDNLITGRILLQPSRCPSATSPN</sequence>